<comment type="caution">
    <text evidence="2">The sequence shown here is derived from an EMBL/GenBank/DDBJ whole genome shotgun (WGS) entry which is preliminary data.</text>
</comment>
<gene>
    <name evidence="2" type="ORF">QS748_14875</name>
</gene>
<evidence type="ECO:0000313" key="3">
    <source>
        <dbReference type="Proteomes" id="UP001178148"/>
    </source>
</evidence>
<dbReference type="AlphaFoldDB" id="A0AA90NP31"/>
<keyword evidence="3" id="KW-1185">Reference proteome</keyword>
<dbReference type="Proteomes" id="UP001178148">
    <property type="component" value="Unassembled WGS sequence"/>
</dbReference>
<feature type="non-terminal residue" evidence="2">
    <location>
        <position position="1"/>
    </location>
</feature>
<organism evidence="2 3">
    <name type="scientific">Candidatus Endonucleibacter bathymodioli</name>
    <dbReference type="NCBI Taxonomy" id="539814"/>
    <lineage>
        <taxon>Bacteria</taxon>
        <taxon>Pseudomonadati</taxon>
        <taxon>Pseudomonadota</taxon>
        <taxon>Gammaproteobacteria</taxon>
        <taxon>Oceanospirillales</taxon>
        <taxon>Endozoicomonadaceae</taxon>
        <taxon>Candidatus Endonucleibacter</taxon>
    </lineage>
</organism>
<proteinExistence type="predicted"/>
<sequence length="138" mass="15716">GELLIMNNTNLNVKTEANIPDHTTKKEIVPQRKFGYRIVSQFKKIAVKIGGWKSPGRYISKGLSKLSTHVRKSVHDTICYIIPLLTGIQCESARTNSDDTDKRNNKIRTTRPLTASERQQAIQEQELEAMMMSWLSDN</sequence>
<protein>
    <submittedName>
        <fullName evidence="2">Uncharacterized protein</fullName>
    </submittedName>
</protein>
<name>A0AA90NP31_9GAMM</name>
<dbReference type="EMBL" id="JASXSV010000066">
    <property type="protein sequence ID" value="MDP0590395.1"/>
    <property type="molecule type" value="Genomic_DNA"/>
</dbReference>
<reference evidence="2 3" key="1">
    <citation type="journal article" date="2023" name="bioRxiv">
        <title>An intranuclear bacterial parasite of deep-sea mussels expresses apoptosis inhibitors acquired from its host.</title>
        <authorList>
            <person name="Gonzalez Porras M.A."/>
            <person name="Assie A."/>
            <person name="Tietjen M."/>
            <person name="Violette M."/>
            <person name="Kleiner M."/>
            <person name="Gruber-Vodicka H."/>
            <person name="Dubilier N."/>
            <person name="Leisch N."/>
        </authorList>
    </citation>
    <scope>NUCLEOTIDE SEQUENCE [LARGE SCALE GENOMIC DNA]</scope>
    <source>
        <strain evidence="2">IAP13</strain>
    </source>
</reference>
<accession>A0AA90NP31</accession>
<evidence type="ECO:0000313" key="2">
    <source>
        <dbReference type="EMBL" id="MDP0590395.1"/>
    </source>
</evidence>
<evidence type="ECO:0000256" key="1">
    <source>
        <dbReference type="SAM" id="MobiDB-lite"/>
    </source>
</evidence>
<feature type="region of interest" description="Disordered" evidence="1">
    <location>
        <begin position="94"/>
        <end position="118"/>
    </location>
</feature>